<dbReference type="Proteomes" id="UP000030014">
    <property type="component" value="Unassembled WGS sequence"/>
</dbReference>
<sequence length="175" mass="20260">MIYQSMSFLDFKNQSFVAIDSDTLRISRIKNSKGVISPTYLHIKCHTIIKNPITSSSLDITIDRPMRFLSNTGLIERHKRVTIGIPSIIEEDSSYYPIEEILMSKIIEEIQELALKTAYNELFEKRNEFCIKMLEDIITDEVVVNDTLGIEDKENFDSVEIFNTSRPKKEMDSNE</sequence>
<gene>
    <name evidence="1" type="ORF">Z955_08535</name>
</gene>
<comment type="caution">
    <text evidence="1">The sequence shown here is derived from an EMBL/GenBank/DDBJ whole genome shotgun (WGS) entry which is preliminary data.</text>
</comment>
<dbReference type="AlphaFoldDB" id="A0A0A0IHW6"/>
<organism evidence="1 2">
    <name type="scientific">Clostridium botulinum C/D str. DC5</name>
    <dbReference type="NCBI Taxonomy" id="1443128"/>
    <lineage>
        <taxon>Bacteria</taxon>
        <taxon>Bacillati</taxon>
        <taxon>Bacillota</taxon>
        <taxon>Clostridia</taxon>
        <taxon>Eubacteriales</taxon>
        <taxon>Clostridiaceae</taxon>
        <taxon>Clostridium</taxon>
    </lineage>
</organism>
<dbReference type="EMBL" id="JDRY01000038">
    <property type="protein sequence ID" value="KGM99155.1"/>
    <property type="molecule type" value="Genomic_DNA"/>
</dbReference>
<reference evidence="1 2" key="1">
    <citation type="submission" date="2014-01" db="EMBL/GenBank/DDBJ databases">
        <title>Plasmidome dynamics in the species complex Clostridium novyi sensu lato converts strains of independent lineages into distinctly different pathogens.</title>
        <authorList>
            <person name="Skarin H."/>
            <person name="Segerman B."/>
        </authorList>
    </citation>
    <scope>NUCLEOTIDE SEQUENCE [LARGE SCALE GENOMIC DNA]</scope>
    <source>
        <strain evidence="1 2">DC5</strain>
    </source>
</reference>
<accession>A0A0A0IHW6</accession>
<evidence type="ECO:0000313" key="1">
    <source>
        <dbReference type="EMBL" id="KGM99155.1"/>
    </source>
</evidence>
<evidence type="ECO:0000313" key="2">
    <source>
        <dbReference type="Proteomes" id="UP000030014"/>
    </source>
</evidence>
<name>A0A0A0IHW6_CLOBO</name>
<protein>
    <submittedName>
        <fullName evidence="1">Uncharacterized protein</fullName>
    </submittedName>
</protein>
<proteinExistence type="predicted"/>